<dbReference type="PANTHER" id="PTHR33112:SF9">
    <property type="entry name" value="HETEROKARYON INCOMPATIBILITY DOMAIN-CONTAINING PROTEIN"/>
    <property type="match status" value="1"/>
</dbReference>
<reference evidence="3" key="1">
    <citation type="journal article" date="2023" name="Mol. Phylogenet. Evol.">
        <title>Genome-scale phylogeny and comparative genomics of the fungal order Sordariales.</title>
        <authorList>
            <person name="Hensen N."/>
            <person name="Bonometti L."/>
            <person name="Westerberg I."/>
            <person name="Brannstrom I.O."/>
            <person name="Guillou S."/>
            <person name="Cros-Aarteil S."/>
            <person name="Calhoun S."/>
            <person name="Haridas S."/>
            <person name="Kuo A."/>
            <person name="Mondo S."/>
            <person name="Pangilinan J."/>
            <person name="Riley R."/>
            <person name="LaButti K."/>
            <person name="Andreopoulos B."/>
            <person name="Lipzen A."/>
            <person name="Chen C."/>
            <person name="Yan M."/>
            <person name="Daum C."/>
            <person name="Ng V."/>
            <person name="Clum A."/>
            <person name="Steindorff A."/>
            <person name="Ohm R.A."/>
            <person name="Martin F."/>
            <person name="Silar P."/>
            <person name="Natvig D.O."/>
            <person name="Lalanne C."/>
            <person name="Gautier V."/>
            <person name="Ament-Velasquez S.L."/>
            <person name="Kruys A."/>
            <person name="Hutchinson M.I."/>
            <person name="Powell A.J."/>
            <person name="Barry K."/>
            <person name="Miller A.N."/>
            <person name="Grigoriev I.V."/>
            <person name="Debuchy R."/>
            <person name="Gladieux P."/>
            <person name="Hiltunen Thoren M."/>
            <person name="Johannesson H."/>
        </authorList>
    </citation>
    <scope>NUCLEOTIDE SEQUENCE</scope>
    <source>
        <strain evidence="3">CBS 958.72</strain>
    </source>
</reference>
<feature type="domain" description="Heterokaryon incompatibility" evidence="2">
    <location>
        <begin position="279"/>
        <end position="428"/>
    </location>
</feature>
<dbReference type="InterPro" id="IPR010730">
    <property type="entry name" value="HET"/>
</dbReference>
<comment type="caution">
    <text evidence="3">The sequence shown here is derived from an EMBL/GenBank/DDBJ whole genome shotgun (WGS) entry which is preliminary data.</text>
</comment>
<evidence type="ECO:0000313" key="3">
    <source>
        <dbReference type="EMBL" id="KAK3375669.1"/>
    </source>
</evidence>
<dbReference type="AlphaFoldDB" id="A0AAE0KFD4"/>
<evidence type="ECO:0000259" key="2">
    <source>
        <dbReference type="Pfam" id="PF06985"/>
    </source>
</evidence>
<evidence type="ECO:0000313" key="4">
    <source>
        <dbReference type="Proteomes" id="UP001287356"/>
    </source>
</evidence>
<evidence type="ECO:0000256" key="1">
    <source>
        <dbReference type="SAM" id="MobiDB-lite"/>
    </source>
</evidence>
<name>A0AAE0KFD4_9PEZI</name>
<sequence length="824" mass="92395">MFPSRYLAPNQPGQCHLILIPPPEQRKPSHPFFFMIKMSPVKKMLRWTRPRPTAENQKPGTRSSKSKSKSKSKPDPDPEPEPNPEPAVVAEPHLSDEPARTIEPIPEQIDCMVCSIWIREFEASPDELIVETKLYPRSIRDAAADCPICTSFVDLYSPIRTHERGDRVTVRQYRGEGSLRRDAFALDMDSDVPFLSTSIFCTADLRDPWGIFPIENEITTGAGLAACHRVASRWIRECVTGHGCGSTGLDQPLPSRLIKIDKQAKRLELVETAGKTGRYLCLSHCWGTKHTFETTTATLAQMLKGFAVDDMPAIYREAVKVAHMLGISYLWIDSLCIIQDDRDDWLREAAQMADIYSKCYLTIAATRAASNTETMHHDGKDYESLGITKTGNPYRLLSHGNTSHPGVGMLYGEDRRFPLLTRGWIFQERLLSPRLLHFGPDELIWECQETMQCECQHARGLGLSKPGHAKLLANGTADELALSWRHLVEQYSVMRLTRNSDKLPAFSGVAKQFSERRPDATYLAGLWSASLVDDMLWYCNEFNQKDLNTKPNAWRAPSWSWAAVDQRVYYPSSKYFGDTKLEVHTRYPTVLEAACLPAGADATAKPTGGHITLAGPVLRGRYTARERYSDIEYDLAIDTPLAAAVEQGASSSATNTALFSTESLIETESDTIGRKRRNRIYFDHRDPDAAAELRRNRYRRPATRGQLEPGVDVLCVRMARMLRRNAYDLAGVEHILVLREKTSTATAAAGEDNAGGEAEKKYERVGMAVIAKDYYRRFAEGESPAGEDRFKPLEFTAAEEAELWSDFVSPFDSAVAGDEVVTIV</sequence>
<organism evidence="3 4">
    <name type="scientific">Lasiosphaeria ovina</name>
    <dbReference type="NCBI Taxonomy" id="92902"/>
    <lineage>
        <taxon>Eukaryota</taxon>
        <taxon>Fungi</taxon>
        <taxon>Dikarya</taxon>
        <taxon>Ascomycota</taxon>
        <taxon>Pezizomycotina</taxon>
        <taxon>Sordariomycetes</taxon>
        <taxon>Sordariomycetidae</taxon>
        <taxon>Sordariales</taxon>
        <taxon>Lasiosphaeriaceae</taxon>
        <taxon>Lasiosphaeria</taxon>
    </lineage>
</organism>
<dbReference type="Pfam" id="PF06985">
    <property type="entry name" value="HET"/>
    <property type="match status" value="1"/>
</dbReference>
<proteinExistence type="predicted"/>
<feature type="region of interest" description="Disordered" evidence="1">
    <location>
        <begin position="46"/>
        <end position="91"/>
    </location>
</feature>
<reference evidence="3" key="2">
    <citation type="submission" date="2023-06" db="EMBL/GenBank/DDBJ databases">
        <authorList>
            <consortium name="Lawrence Berkeley National Laboratory"/>
            <person name="Haridas S."/>
            <person name="Hensen N."/>
            <person name="Bonometti L."/>
            <person name="Westerberg I."/>
            <person name="Brannstrom I.O."/>
            <person name="Guillou S."/>
            <person name="Cros-Aarteil S."/>
            <person name="Calhoun S."/>
            <person name="Kuo A."/>
            <person name="Mondo S."/>
            <person name="Pangilinan J."/>
            <person name="Riley R."/>
            <person name="Labutti K."/>
            <person name="Andreopoulos B."/>
            <person name="Lipzen A."/>
            <person name="Chen C."/>
            <person name="Yanf M."/>
            <person name="Daum C."/>
            <person name="Ng V."/>
            <person name="Clum A."/>
            <person name="Steindorff A."/>
            <person name="Ohm R."/>
            <person name="Martin F."/>
            <person name="Silar P."/>
            <person name="Natvig D."/>
            <person name="Lalanne C."/>
            <person name="Gautier V."/>
            <person name="Ament-Velasquez S.L."/>
            <person name="Kruys A."/>
            <person name="Hutchinson M.I."/>
            <person name="Powell A.J."/>
            <person name="Barry K."/>
            <person name="Miller A.N."/>
            <person name="Grigoriev I.V."/>
            <person name="Debuchy R."/>
            <person name="Gladieux P."/>
            <person name="Thoren M.H."/>
            <person name="Johannesson H."/>
        </authorList>
    </citation>
    <scope>NUCLEOTIDE SEQUENCE</scope>
    <source>
        <strain evidence="3">CBS 958.72</strain>
    </source>
</reference>
<accession>A0AAE0KFD4</accession>
<dbReference type="Proteomes" id="UP001287356">
    <property type="component" value="Unassembled WGS sequence"/>
</dbReference>
<dbReference type="EMBL" id="JAULSN010000003">
    <property type="protein sequence ID" value="KAK3375669.1"/>
    <property type="molecule type" value="Genomic_DNA"/>
</dbReference>
<protein>
    <submittedName>
        <fullName evidence="3">Heterokaryon incompatibility protein-domain-containing protein</fullName>
    </submittedName>
</protein>
<dbReference type="PANTHER" id="PTHR33112">
    <property type="entry name" value="DOMAIN PROTEIN, PUTATIVE-RELATED"/>
    <property type="match status" value="1"/>
</dbReference>
<keyword evidence="4" id="KW-1185">Reference proteome</keyword>
<gene>
    <name evidence="3" type="ORF">B0T24DRAFT_616781</name>
</gene>